<keyword evidence="3 5" id="KW-0720">Serine protease</keyword>
<evidence type="ECO:0000313" key="9">
    <source>
        <dbReference type="EMBL" id="RYN76377.1"/>
    </source>
</evidence>
<dbReference type="InterPro" id="IPR009003">
    <property type="entry name" value="Peptidase_S1_PA"/>
</dbReference>
<dbReference type="PROSITE" id="PS50240">
    <property type="entry name" value="TRYPSIN_DOM"/>
    <property type="match status" value="1"/>
</dbReference>
<dbReference type="InterPro" id="IPR043504">
    <property type="entry name" value="Peptidase_S1_PA_chymotrypsin"/>
</dbReference>
<name>A0A177DMS9_ALTAL</name>
<dbReference type="InterPro" id="IPR001254">
    <property type="entry name" value="Trypsin_dom"/>
</dbReference>
<keyword evidence="4" id="KW-1015">Disulfide bond</keyword>
<sequence length="267" mass="26980">MHAKSILAALAVPALVYGAAIPQEQELPEFNWDESSPDTSDIVGGVAASQGDFLPMVSVQLAGLGHLCGGTLLNANTVVSAAHCYYGRTTASFSIRAGSLNRGSGGTVSTVTSVRLHPSYNDNTSDNDIAILKLSTPVATSSTIGYATLAASGSDPAAGSTATVLGWGDTTDGGSSSTTLRKVSVPIVSRATCRNNYSVSAVTDRMFCAGVPEGGKDSCQGDSGGPIISSSKQLIGIVSWGNGCALPGQPGVYARVGALTSFVTSNL</sequence>
<dbReference type="GO" id="GO:0004252">
    <property type="term" value="F:serine-type endopeptidase activity"/>
    <property type="evidence" value="ECO:0007669"/>
    <property type="project" value="InterPro"/>
</dbReference>
<protein>
    <submittedName>
        <fullName evidence="8">Trypsin-domain-containing protein</fullName>
    </submittedName>
</protein>
<dbReference type="SUPFAM" id="SSF50494">
    <property type="entry name" value="Trypsin-like serine proteases"/>
    <property type="match status" value="1"/>
</dbReference>
<accession>A0A177DMS9</accession>
<dbReference type="PANTHER" id="PTHR24252:SF7">
    <property type="entry name" value="HYALIN"/>
    <property type="match status" value="1"/>
</dbReference>
<dbReference type="Proteomes" id="UP000077248">
    <property type="component" value="Unassembled WGS sequence"/>
</dbReference>
<dbReference type="GO" id="GO:0006508">
    <property type="term" value="P:proteolysis"/>
    <property type="evidence" value="ECO:0007669"/>
    <property type="project" value="UniProtKB-KW"/>
</dbReference>
<keyword evidence="6" id="KW-0732">Signal</keyword>
<dbReference type="RefSeq" id="XP_018386207.1">
    <property type="nucleotide sequence ID" value="XM_018528424.1"/>
</dbReference>
<dbReference type="VEuPathDB" id="FungiDB:CC77DRAFT_1061357"/>
<dbReference type="STRING" id="5599.A0A177DMS9"/>
<dbReference type="KEGG" id="aalt:CC77DRAFT_1061357"/>
<proteinExistence type="predicted"/>
<evidence type="ECO:0000313" key="11">
    <source>
        <dbReference type="Proteomes" id="UP000291422"/>
    </source>
</evidence>
<keyword evidence="2 5" id="KW-0378">Hydrolase</keyword>
<evidence type="ECO:0000256" key="5">
    <source>
        <dbReference type="RuleBase" id="RU363034"/>
    </source>
</evidence>
<reference evidence="9" key="3">
    <citation type="journal article" date="2019" name="J. ISSAAS">
        <title>Genomics, evolutionary history and diagnostics of the Alternaria alternata species group including apple and Asian pear pathotypes.</title>
        <authorList>
            <person name="Armitage A.D."/>
            <person name="Cockerton H.M."/>
            <person name="Sreenivasaprasad S."/>
            <person name="Woodhall J."/>
            <person name="Lane C."/>
            <person name="Harrison R.J."/>
            <person name="Clarkson J.P."/>
        </authorList>
    </citation>
    <scope>NUCLEOTIDE SEQUENCE</scope>
    <source>
        <strain evidence="9">FERA 1177</strain>
    </source>
</reference>
<evidence type="ECO:0000313" key="10">
    <source>
        <dbReference type="Proteomes" id="UP000077248"/>
    </source>
</evidence>
<feature type="signal peptide" evidence="6">
    <location>
        <begin position="1"/>
        <end position="18"/>
    </location>
</feature>
<reference evidence="11" key="2">
    <citation type="journal article" date="2019" name="bioRxiv">
        <title>Genomics, evolutionary history and diagnostics of the Alternaria alternata species group including apple and Asian pear pathotypes.</title>
        <authorList>
            <person name="Armitage A.D."/>
            <person name="Cockerton H.M."/>
            <person name="Sreenivasaprasad S."/>
            <person name="Woodhall J.W."/>
            <person name="Lane C.R."/>
            <person name="Harrison R.J."/>
            <person name="Clarkson J.P."/>
        </authorList>
    </citation>
    <scope>NUCLEOTIDE SEQUENCE [LARGE SCALE GENOMIC DNA]</scope>
    <source>
        <strain evidence="11">FERA 1177</strain>
    </source>
</reference>
<dbReference type="GeneID" id="29114018"/>
<dbReference type="OMA" id="GPYDDIQ"/>
<gene>
    <name evidence="9" type="ORF">AA0117_g5784</name>
    <name evidence="8" type="ORF">CC77DRAFT_1061357</name>
</gene>
<evidence type="ECO:0000256" key="1">
    <source>
        <dbReference type="ARBA" id="ARBA00022670"/>
    </source>
</evidence>
<dbReference type="FunFam" id="2.40.10.10:FF:000077">
    <property type="entry name" value="Predicted protein"/>
    <property type="match status" value="1"/>
</dbReference>
<feature type="chain" id="PRO_5044057401" evidence="6">
    <location>
        <begin position="19"/>
        <end position="267"/>
    </location>
</feature>
<dbReference type="InterPro" id="IPR001314">
    <property type="entry name" value="Peptidase_S1A"/>
</dbReference>
<dbReference type="Proteomes" id="UP000291422">
    <property type="component" value="Unassembled WGS sequence"/>
</dbReference>
<feature type="domain" description="Peptidase S1" evidence="7">
    <location>
        <begin position="42"/>
        <end position="267"/>
    </location>
</feature>
<dbReference type="InterPro" id="IPR018114">
    <property type="entry name" value="TRYPSIN_HIS"/>
</dbReference>
<dbReference type="Gene3D" id="2.40.10.10">
    <property type="entry name" value="Trypsin-like serine proteases"/>
    <property type="match status" value="2"/>
</dbReference>
<dbReference type="SMART" id="SM00020">
    <property type="entry name" value="Tryp_SPc"/>
    <property type="match status" value="1"/>
</dbReference>
<keyword evidence="10" id="KW-1185">Reference proteome</keyword>
<dbReference type="Pfam" id="PF00089">
    <property type="entry name" value="Trypsin"/>
    <property type="match status" value="1"/>
</dbReference>
<dbReference type="PROSITE" id="PS00134">
    <property type="entry name" value="TRYPSIN_HIS"/>
    <property type="match status" value="1"/>
</dbReference>
<dbReference type="PRINTS" id="PR00722">
    <property type="entry name" value="CHYMOTRYPSIN"/>
</dbReference>
<evidence type="ECO:0000256" key="2">
    <source>
        <dbReference type="ARBA" id="ARBA00022801"/>
    </source>
</evidence>
<dbReference type="AlphaFoldDB" id="A0A177DMS9"/>
<dbReference type="PROSITE" id="PS00135">
    <property type="entry name" value="TRYPSIN_SER"/>
    <property type="match status" value="1"/>
</dbReference>
<keyword evidence="1 5" id="KW-0645">Protease</keyword>
<evidence type="ECO:0000256" key="3">
    <source>
        <dbReference type="ARBA" id="ARBA00022825"/>
    </source>
</evidence>
<evidence type="ECO:0000256" key="4">
    <source>
        <dbReference type="ARBA" id="ARBA00023157"/>
    </source>
</evidence>
<dbReference type="PANTHER" id="PTHR24252">
    <property type="entry name" value="ACROSIN-RELATED"/>
    <property type="match status" value="1"/>
</dbReference>
<dbReference type="EMBL" id="KV441478">
    <property type="protein sequence ID" value="OAG20786.1"/>
    <property type="molecule type" value="Genomic_DNA"/>
</dbReference>
<dbReference type="EMBL" id="PDXD01000012">
    <property type="protein sequence ID" value="RYN76377.1"/>
    <property type="molecule type" value="Genomic_DNA"/>
</dbReference>
<organism evidence="8 10">
    <name type="scientific">Alternaria alternata</name>
    <name type="common">Alternaria rot fungus</name>
    <name type="synonym">Torula alternata</name>
    <dbReference type="NCBI Taxonomy" id="5599"/>
    <lineage>
        <taxon>Eukaryota</taxon>
        <taxon>Fungi</taxon>
        <taxon>Dikarya</taxon>
        <taxon>Ascomycota</taxon>
        <taxon>Pezizomycotina</taxon>
        <taxon>Dothideomycetes</taxon>
        <taxon>Pleosporomycetidae</taxon>
        <taxon>Pleosporales</taxon>
        <taxon>Pleosporineae</taxon>
        <taxon>Pleosporaceae</taxon>
        <taxon>Alternaria</taxon>
        <taxon>Alternaria sect. Alternaria</taxon>
        <taxon>Alternaria alternata complex</taxon>
    </lineage>
</organism>
<dbReference type="CDD" id="cd00190">
    <property type="entry name" value="Tryp_SPc"/>
    <property type="match status" value="1"/>
</dbReference>
<evidence type="ECO:0000313" key="8">
    <source>
        <dbReference type="EMBL" id="OAG20786.1"/>
    </source>
</evidence>
<dbReference type="InterPro" id="IPR033116">
    <property type="entry name" value="TRYPSIN_SER"/>
</dbReference>
<evidence type="ECO:0000256" key="6">
    <source>
        <dbReference type="SAM" id="SignalP"/>
    </source>
</evidence>
<evidence type="ECO:0000259" key="7">
    <source>
        <dbReference type="PROSITE" id="PS50240"/>
    </source>
</evidence>
<reference evidence="8 10" key="1">
    <citation type="submission" date="2016-05" db="EMBL/GenBank/DDBJ databases">
        <title>Comparative analysis of secretome profiles of manganese(II)-oxidizing ascomycete fungi.</title>
        <authorList>
            <consortium name="DOE Joint Genome Institute"/>
            <person name="Zeiner C.A."/>
            <person name="Purvine S.O."/>
            <person name="Zink E.M."/>
            <person name="Wu S."/>
            <person name="Pasa-Tolic L."/>
            <person name="Chaput D.L."/>
            <person name="Haridas S."/>
            <person name="Grigoriev I.V."/>
            <person name="Santelli C.M."/>
            <person name="Hansel C.M."/>
        </authorList>
    </citation>
    <scope>NUCLEOTIDE SEQUENCE [LARGE SCALE GENOMIC DNA]</scope>
    <source>
        <strain evidence="8 10">SRC1lrK2f</strain>
    </source>
</reference>